<feature type="region of interest" description="Disordered" evidence="1">
    <location>
        <begin position="342"/>
        <end position="365"/>
    </location>
</feature>
<dbReference type="SUPFAM" id="SSF46785">
    <property type="entry name" value="Winged helix' DNA-binding domain"/>
    <property type="match status" value="1"/>
</dbReference>
<protein>
    <submittedName>
        <fullName evidence="2">Uncharacterized protein</fullName>
    </submittedName>
</protein>
<dbReference type="InterPro" id="IPR011991">
    <property type="entry name" value="ArsR-like_HTH"/>
</dbReference>
<evidence type="ECO:0000256" key="1">
    <source>
        <dbReference type="SAM" id="MobiDB-lite"/>
    </source>
</evidence>
<gene>
    <name evidence="2" type="ORF">SAMN06264365_115135</name>
</gene>
<dbReference type="Gene3D" id="1.10.10.10">
    <property type="entry name" value="Winged helix-like DNA-binding domain superfamily/Winged helix DNA-binding domain"/>
    <property type="match status" value="1"/>
</dbReference>
<organism evidence="2 3">
    <name type="scientific">Actinoplanes regularis</name>
    <dbReference type="NCBI Taxonomy" id="52697"/>
    <lineage>
        <taxon>Bacteria</taxon>
        <taxon>Bacillati</taxon>
        <taxon>Actinomycetota</taxon>
        <taxon>Actinomycetes</taxon>
        <taxon>Micromonosporales</taxon>
        <taxon>Micromonosporaceae</taxon>
        <taxon>Actinoplanes</taxon>
    </lineage>
</organism>
<name>A0A239EE82_9ACTN</name>
<dbReference type="RefSeq" id="WP_239138590.1">
    <property type="nucleotide sequence ID" value="NZ_BOMU01000072.1"/>
</dbReference>
<dbReference type="AlphaFoldDB" id="A0A239EE82"/>
<accession>A0A239EE82</accession>
<dbReference type="InterPro" id="IPR036390">
    <property type="entry name" value="WH_DNA-bd_sf"/>
</dbReference>
<feature type="compositionally biased region" description="Gly residues" evidence="1">
    <location>
        <begin position="350"/>
        <end position="365"/>
    </location>
</feature>
<reference evidence="2 3" key="1">
    <citation type="submission" date="2017-06" db="EMBL/GenBank/DDBJ databases">
        <authorList>
            <person name="Kim H.J."/>
            <person name="Triplett B.A."/>
        </authorList>
    </citation>
    <scope>NUCLEOTIDE SEQUENCE [LARGE SCALE GENOMIC DNA]</scope>
    <source>
        <strain evidence="2 3">DSM 43151</strain>
    </source>
</reference>
<evidence type="ECO:0000313" key="2">
    <source>
        <dbReference type="EMBL" id="SNS42956.1"/>
    </source>
</evidence>
<dbReference type="Proteomes" id="UP000198415">
    <property type="component" value="Unassembled WGS sequence"/>
</dbReference>
<dbReference type="InterPro" id="IPR036388">
    <property type="entry name" value="WH-like_DNA-bd_sf"/>
</dbReference>
<dbReference type="EMBL" id="FZNR01000015">
    <property type="protein sequence ID" value="SNS42956.1"/>
    <property type="molecule type" value="Genomic_DNA"/>
</dbReference>
<proteinExistence type="predicted"/>
<feature type="region of interest" description="Disordered" evidence="1">
    <location>
        <begin position="270"/>
        <end position="326"/>
    </location>
</feature>
<dbReference type="CDD" id="cd00090">
    <property type="entry name" value="HTH_ARSR"/>
    <property type="match status" value="1"/>
</dbReference>
<sequence length="512" mass="53032">MVIGIVVHSGQRGCFAEAARTLTGVSFAWAVYEREAEIRDRVGDLLATGTLDGLLLGPVPHARARDLLPPGLPVVITRSAALDLALAWARARGNGWPATPVSIDTFPDETVTEVAAALGLDRAAIATLPFRPEQPVGEVVEFHREHLERTGATYVITVRTEVAAALDGRTAVLPAMATPGTIRADLHDLVSRVRSQQADEQRFAAAVFRAPEPGAREALRQALSELPELADAWIDEHGPRGVIAFAPAGVFETLTQHWVSLPLGEMSGFHGTRSPAANSAASGRPPSPEETGTTTAESPSPAVDGTRAAGSSPAVDETTVAEPPNLAEGGAAFRDEAGLADQRATADGAAGPGTPRGRGPAAGFGIGASARSSVALAEQAADRAERDGSTIGYLITEDGMMIGPIGAAGPPLAYTYREHGGLEELAVRAGLSAATMSRLAALERSLAGRPISPGELARALGITDPSGRRLIRKLGEAGLVAADGSAQPHHKGRPTRLYRLAIRAALAPGGDR</sequence>
<keyword evidence="3" id="KW-1185">Reference proteome</keyword>
<evidence type="ECO:0000313" key="3">
    <source>
        <dbReference type="Proteomes" id="UP000198415"/>
    </source>
</evidence>